<name>A0A0U5EW88_LIMRT</name>
<reference evidence="1" key="1">
    <citation type="submission" date="2015-10" db="EMBL/GenBank/DDBJ databases">
        <authorList>
            <person name="Gilbert D.G."/>
        </authorList>
    </citation>
    <scope>NUCLEOTIDE SEQUENCE</scope>
    <source>
        <strain evidence="1">Pg-3b</strain>
    </source>
</reference>
<dbReference type="RefSeq" id="WP_339111364.1">
    <property type="nucleotide sequence ID" value="NZ_LN887216.1"/>
</dbReference>
<dbReference type="EMBL" id="LN887216">
    <property type="protein sequence ID" value="CUR36505.1"/>
    <property type="molecule type" value="Genomic_DNA"/>
</dbReference>
<organism evidence="1">
    <name type="scientific">Limosilactobacillus reuteri</name>
    <name type="common">Lactobacillus reuteri</name>
    <dbReference type="NCBI Taxonomy" id="1598"/>
    <lineage>
        <taxon>Bacteria</taxon>
        <taxon>Bacillati</taxon>
        <taxon>Bacillota</taxon>
        <taxon>Bacilli</taxon>
        <taxon>Lactobacillales</taxon>
        <taxon>Lactobacillaceae</taxon>
        <taxon>Limosilactobacillus</taxon>
    </lineage>
</organism>
<evidence type="ECO:0008006" key="2">
    <source>
        <dbReference type="Google" id="ProtNLM"/>
    </source>
</evidence>
<dbReference type="Pfam" id="PF06896">
    <property type="entry name" value="Phage_TAC_3"/>
    <property type="match status" value="1"/>
</dbReference>
<accession>A0A0U5EW88</accession>
<dbReference type="AlphaFoldDB" id="A0A0U5EW88"/>
<evidence type="ECO:0000313" key="1">
    <source>
        <dbReference type="EMBL" id="CUR36505.1"/>
    </source>
</evidence>
<protein>
    <recommendedName>
        <fullName evidence="2">Phage tail protein</fullName>
    </recommendedName>
</protein>
<sequence>MKIHVDKLKKTFDVKTTNKVMRSVYQFQLDSAKLASSQGKDGVGIFSDAIALIDRIEDFLVKTLGLSKQDAEKLDDYFSSEDVQKMANYVAGRLMGMSDEEIKESTDNTEETDSKK</sequence>
<gene>
    <name evidence="1" type="ORF">LRLP16767_LRPG3B_00297</name>
</gene>
<proteinExistence type="predicted"/>
<dbReference type="InterPro" id="IPR009681">
    <property type="entry name" value="Phage_TAC_Siphoviridae"/>
</dbReference>